<dbReference type="Gene3D" id="1.20.120.520">
    <property type="entry name" value="nmb1532 protein domain like"/>
    <property type="match status" value="1"/>
</dbReference>
<dbReference type="AlphaFoldDB" id="A0A8J3BFK2"/>
<dbReference type="EMBL" id="BMQB01000010">
    <property type="protein sequence ID" value="GGK05460.1"/>
    <property type="molecule type" value="Genomic_DNA"/>
</dbReference>
<name>A0A8J3BFK2_9ACTN</name>
<feature type="domain" description="Hemerythrin-like" evidence="1">
    <location>
        <begin position="13"/>
        <end position="131"/>
    </location>
</feature>
<accession>A0A8J3BFK2</accession>
<dbReference type="Proteomes" id="UP000649739">
    <property type="component" value="Unassembled WGS sequence"/>
</dbReference>
<comment type="caution">
    <text evidence="2">The sequence shown here is derived from an EMBL/GenBank/DDBJ whole genome shotgun (WGS) entry which is preliminary data.</text>
</comment>
<sequence length="196" mass="21915">MTTQHRRLADKDLIDVLLSDHHDAEVLFRRIESPEASPAEQRDLMDVAIAGLVRHAVAEEEYLYPTVREVLDDGDAIADRELADHAEAEQLMKTLEALDPEDPRYIALSRQLIGLIRHHIRDEEAMLFPALRGACSETTLQRLAGMAEMAMGSAPTRPHPAAPDTPPWNMLFAPGLGMVDRLRDAMSGRRTHPDDI</sequence>
<dbReference type="RefSeq" id="WP_189171662.1">
    <property type="nucleotide sequence ID" value="NZ_BMQB01000010.1"/>
</dbReference>
<evidence type="ECO:0000259" key="1">
    <source>
        <dbReference type="Pfam" id="PF01814"/>
    </source>
</evidence>
<dbReference type="InterPro" id="IPR012312">
    <property type="entry name" value="Hemerythrin-like"/>
</dbReference>
<dbReference type="PANTHER" id="PTHR35585:SF1">
    <property type="entry name" value="HHE DOMAIN PROTEIN (AFU_ORTHOLOGUE AFUA_4G00730)"/>
    <property type="match status" value="1"/>
</dbReference>
<proteinExistence type="predicted"/>
<dbReference type="Pfam" id="PF01814">
    <property type="entry name" value="Hemerythrin"/>
    <property type="match status" value="1"/>
</dbReference>
<dbReference type="CDD" id="cd12108">
    <property type="entry name" value="Hr-like"/>
    <property type="match status" value="1"/>
</dbReference>
<organism evidence="2 3">
    <name type="scientific">Pilimelia anulata</name>
    <dbReference type="NCBI Taxonomy" id="53371"/>
    <lineage>
        <taxon>Bacteria</taxon>
        <taxon>Bacillati</taxon>
        <taxon>Actinomycetota</taxon>
        <taxon>Actinomycetes</taxon>
        <taxon>Micromonosporales</taxon>
        <taxon>Micromonosporaceae</taxon>
        <taxon>Pilimelia</taxon>
    </lineage>
</organism>
<dbReference type="PANTHER" id="PTHR35585">
    <property type="entry name" value="HHE DOMAIN PROTEIN (AFU_ORTHOLOGUE AFUA_4G00730)"/>
    <property type="match status" value="1"/>
</dbReference>
<reference evidence="2" key="1">
    <citation type="journal article" date="2014" name="Int. J. Syst. Evol. Microbiol.">
        <title>Complete genome sequence of Corynebacterium casei LMG S-19264T (=DSM 44701T), isolated from a smear-ripened cheese.</title>
        <authorList>
            <consortium name="US DOE Joint Genome Institute (JGI-PGF)"/>
            <person name="Walter F."/>
            <person name="Albersmeier A."/>
            <person name="Kalinowski J."/>
            <person name="Ruckert C."/>
        </authorList>
    </citation>
    <scope>NUCLEOTIDE SEQUENCE</scope>
    <source>
        <strain evidence="2">JCM 3090</strain>
    </source>
</reference>
<protein>
    <submittedName>
        <fullName evidence="2">Hemerythrin</fullName>
    </submittedName>
</protein>
<evidence type="ECO:0000313" key="3">
    <source>
        <dbReference type="Proteomes" id="UP000649739"/>
    </source>
</evidence>
<keyword evidence="3" id="KW-1185">Reference proteome</keyword>
<evidence type="ECO:0000313" key="2">
    <source>
        <dbReference type="EMBL" id="GGK05460.1"/>
    </source>
</evidence>
<gene>
    <name evidence="2" type="ORF">GCM10010123_39180</name>
</gene>
<reference evidence="2" key="2">
    <citation type="submission" date="2020-09" db="EMBL/GenBank/DDBJ databases">
        <authorList>
            <person name="Sun Q."/>
            <person name="Ohkuma M."/>
        </authorList>
    </citation>
    <scope>NUCLEOTIDE SEQUENCE</scope>
    <source>
        <strain evidence="2">JCM 3090</strain>
    </source>
</reference>